<dbReference type="InterPro" id="IPR018044">
    <property type="entry name" value="Peptidase_S11"/>
</dbReference>
<protein>
    <recommendedName>
        <fullName evidence="4">serine-type D-Ala-D-Ala carboxypeptidase</fullName>
        <ecNumber evidence="4">3.4.16.4</ecNumber>
    </recommendedName>
</protein>
<evidence type="ECO:0000313" key="17">
    <source>
        <dbReference type="Proteomes" id="UP001501321"/>
    </source>
</evidence>
<evidence type="ECO:0000256" key="3">
    <source>
        <dbReference type="ARBA" id="ARBA00007164"/>
    </source>
</evidence>
<dbReference type="Proteomes" id="UP001501321">
    <property type="component" value="Unassembled WGS sequence"/>
</dbReference>
<dbReference type="SUPFAM" id="SSF69189">
    <property type="entry name" value="Penicillin-binding protein associated domain"/>
    <property type="match status" value="1"/>
</dbReference>
<evidence type="ECO:0000256" key="6">
    <source>
        <dbReference type="ARBA" id="ARBA00022670"/>
    </source>
</evidence>
<evidence type="ECO:0000256" key="14">
    <source>
        <dbReference type="SAM" id="SignalP"/>
    </source>
</evidence>
<dbReference type="GO" id="GO:0004180">
    <property type="term" value="F:carboxypeptidase activity"/>
    <property type="evidence" value="ECO:0007669"/>
    <property type="project" value="UniProtKB-KW"/>
</dbReference>
<reference evidence="17" key="1">
    <citation type="journal article" date="2019" name="Int. J. Syst. Evol. Microbiol.">
        <title>The Global Catalogue of Microorganisms (GCM) 10K type strain sequencing project: providing services to taxonomists for standard genome sequencing and annotation.</title>
        <authorList>
            <consortium name="The Broad Institute Genomics Platform"/>
            <consortium name="The Broad Institute Genome Sequencing Center for Infectious Disease"/>
            <person name="Wu L."/>
            <person name="Ma J."/>
        </authorList>
    </citation>
    <scope>NUCLEOTIDE SEQUENCE [LARGE SCALE GENOMIC DNA]</scope>
    <source>
        <strain evidence="17">JCM 32226</strain>
    </source>
</reference>
<dbReference type="InterPro" id="IPR015956">
    <property type="entry name" value="Peniciliin-bd_prot_C_sf"/>
</dbReference>
<name>A0ABP8QBU0_9GAMM</name>
<dbReference type="PANTHER" id="PTHR21581:SF6">
    <property type="entry name" value="TRAFFICKING PROTEIN PARTICLE COMPLEX SUBUNIT 12"/>
    <property type="match status" value="1"/>
</dbReference>
<dbReference type="InterPro" id="IPR012338">
    <property type="entry name" value="Beta-lactam/transpept-like"/>
</dbReference>
<keyword evidence="10" id="KW-0573">Peptidoglycan synthesis</keyword>
<comment type="caution">
    <text evidence="16">The sequence shown here is derived from an EMBL/GenBank/DDBJ whole genome shotgun (WGS) entry which is preliminary data.</text>
</comment>
<evidence type="ECO:0000256" key="5">
    <source>
        <dbReference type="ARBA" id="ARBA00022645"/>
    </source>
</evidence>
<organism evidence="16 17">
    <name type="scientific">Pseudaeromonas paramecii</name>
    <dbReference type="NCBI Taxonomy" id="2138166"/>
    <lineage>
        <taxon>Bacteria</taxon>
        <taxon>Pseudomonadati</taxon>
        <taxon>Pseudomonadota</taxon>
        <taxon>Gammaproteobacteria</taxon>
        <taxon>Aeromonadales</taxon>
        <taxon>Aeromonadaceae</taxon>
        <taxon>Pseudaeromonas</taxon>
    </lineage>
</organism>
<keyword evidence="7 14" id="KW-0732">Signal</keyword>
<proteinExistence type="inferred from homology"/>
<evidence type="ECO:0000256" key="11">
    <source>
        <dbReference type="ARBA" id="ARBA00023316"/>
    </source>
</evidence>
<feature type="chain" id="PRO_5045825409" description="serine-type D-Ala-D-Ala carboxypeptidase" evidence="14">
    <location>
        <begin position="22"/>
        <end position="407"/>
    </location>
</feature>
<feature type="domain" description="Peptidase S11 D-Ala-D-Ala carboxypeptidase A C-terminal" evidence="15">
    <location>
        <begin position="297"/>
        <end position="387"/>
    </location>
</feature>
<evidence type="ECO:0000256" key="2">
    <source>
        <dbReference type="ARBA" id="ARBA00004752"/>
    </source>
</evidence>
<comment type="similarity">
    <text evidence="3 13">Belongs to the peptidase S11 family.</text>
</comment>
<keyword evidence="6" id="KW-0645">Protease</keyword>
<dbReference type="SMART" id="SM00936">
    <property type="entry name" value="PBP5_C"/>
    <property type="match status" value="1"/>
</dbReference>
<keyword evidence="11" id="KW-0961">Cell wall biogenesis/degradation</keyword>
<evidence type="ECO:0000256" key="12">
    <source>
        <dbReference type="ARBA" id="ARBA00034000"/>
    </source>
</evidence>
<sequence length="407" mass="44678">MKLAKTLLLSVAVAVSGAVLAESTTAPTPDPSPLPDPTPSIPVAIPAPPQLAAKAYLLMDYHTGQVLFGANEHERLPPASLTKMMTSYIIGQELKAGNIKPTDMVTISQNAWSKNYSDSSKMFIEVGKQVSVDNLNKGIIIQSGNDACIAMAEHIAGSEDSFASLMNQWAAKLGMKESHFVNAHGLYDDNHYSSAYDMALLGRALIRDLPDEYAIYSQKEFTFNGIRQHNRNKLLWDKSLPVDGIKTGHVSEVGYNLVASAPGPDNMRLISVVLGANSERERAEDSKKLLTYGFRFYQNLTPYKAGAELTSQRIWMGDKSEIKLGTAQEISVIVPRGQASKMKAEFQLNGQLNAPIKQGDVVGTIYLKSDDKELASYPLVALESVEEGSLFSRLWDYLLLLFQRLFS</sequence>
<dbReference type="InterPro" id="IPR001967">
    <property type="entry name" value="Peptidase_S11_N"/>
</dbReference>
<evidence type="ECO:0000256" key="9">
    <source>
        <dbReference type="ARBA" id="ARBA00022960"/>
    </source>
</evidence>
<gene>
    <name evidence="16" type="ORF">GCM10023095_22360</name>
</gene>
<comment type="pathway">
    <text evidence="2">Cell wall biogenesis; peptidoglycan biosynthesis.</text>
</comment>
<keyword evidence="9" id="KW-0133">Cell shape</keyword>
<dbReference type="Gene3D" id="3.40.710.10">
    <property type="entry name" value="DD-peptidase/beta-lactamase superfamily"/>
    <property type="match status" value="1"/>
</dbReference>
<evidence type="ECO:0000313" key="16">
    <source>
        <dbReference type="EMBL" id="GAA4500489.1"/>
    </source>
</evidence>
<evidence type="ECO:0000256" key="8">
    <source>
        <dbReference type="ARBA" id="ARBA00022801"/>
    </source>
</evidence>
<dbReference type="InterPro" id="IPR012907">
    <property type="entry name" value="Peptidase_S11_C"/>
</dbReference>
<evidence type="ECO:0000256" key="4">
    <source>
        <dbReference type="ARBA" id="ARBA00012448"/>
    </source>
</evidence>
<comment type="function">
    <text evidence="1">Removes C-terminal D-alanyl residues from sugar-peptide cell wall precursors.</text>
</comment>
<dbReference type="EC" id="3.4.16.4" evidence="4"/>
<dbReference type="Pfam" id="PF07943">
    <property type="entry name" value="PBP5_C"/>
    <property type="match status" value="1"/>
</dbReference>
<feature type="signal peptide" evidence="14">
    <location>
        <begin position="1"/>
        <end position="21"/>
    </location>
</feature>
<dbReference type="PANTHER" id="PTHR21581">
    <property type="entry name" value="D-ALANYL-D-ALANINE CARBOXYPEPTIDASE"/>
    <property type="match status" value="1"/>
</dbReference>
<dbReference type="SUPFAM" id="SSF56601">
    <property type="entry name" value="beta-lactamase/transpeptidase-like"/>
    <property type="match status" value="1"/>
</dbReference>
<evidence type="ECO:0000256" key="10">
    <source>
        <dbReference type="ARBA" id="ARBA00022984"/>
    </source>
</evidence>
<keyword evidence="17" id="KW-1185">Reference proteome</keyword>
<accession>A0ABP8QBU0</accession>
<dbReference type="InterPro" id="IPR037167">
    <property type="entry name" value="Peptidase_S11_C_sf"/>
</dbReference>
<dbReference type="EMBL" id="BAABFC010000014">
    <property type="protein sequence ID" value="GAA4500489.1"/>
    <property type="molecule type" value="Genomic_DNA"/>
</dbReference>
<keyword evidence="8" id="KW-0378">Hydrolase</keyword>
<dbReference type="Gene3D" id="2.60.410.10">
    <property type="entry name" value="D-Ala-D-Ala carboxypeptidase, C-terminal domain"/>
    <property type="match status" value="1"/>
</dbReference>
<dbReference type="Pfam" id="PF00768">
    <property type="entry name" value="Peptidase_S11"/>
    <property type="match status" value="1"/>
</dbReference>
<evidence type="ECO:0000256" key="7">
    <source>
        <dbReference type="ARBA" id="ARBA00022729"/>
    </source>
</evidence>
<keyword evidence="5 16" id="KW-0121">Carboxypeptidase</keyword>
<evidence type="ECO:0000256" key="1">
    <source>
        <dbReference type="ARBA" id="ARBA00003217"/>
    </source>
</evidence>
<comment type="catalytic activity">
    <reaction evidence="12">
        <text>Preferential cleavage: (Ac)2-L-Lys-D-Ala-|-D-Ala. Also transpeptidation of peptidyl-alanyl moieties that are N-acyl substituents of D-alanine.</text>
        <dbReference type="EC" id="3.4.16.4"/>
    </reaction>
</comment>
<evidence type="ECO:0000256" key="13">
    <source>
        <dbReference type="RuleBase" id="RU004016"/>
    </source>
</evidence>
<dbReference type="PRINTS" id="PR00725">
    <property type="entry name" value="DADACBPTASE1"/>
</dbReference>
<evidence type="ECO:0000259" key="15">
    <source>
        <dbReference type="SMART" id="SM00936"/>
    </source>
</evidence>